<evidence type="ECO:0000313" key="2">
    <source>
        <dbReference type="EMBL" id="AGM32181.1"/>
    </source>
</evidence>
<reference evidence="2" key="1">
    <citation type="submission" date="2013-02" db="EMBL/GenBank/DDBJ databases">
        <title>Immune-Related transcriptome of Coptotermes formosanus Shiraki workers: the defense mechanism.</title>
        <authorList>
            <person name="Hussain A."/>
            <person name="Li Y.F."/>
            <person name="Wen S.Y."/>
        </authorList>
    </citation>
    <scope>NUCLEOTIDE SEQUENCE</scope>
</reference>
<protein>
    <submittedName>
        <fullName evidence="2">Uncharacterized protein</fullName>
    </submittedName>
</protein>
<feature type="compositionally biased region" description="Low complexity" evidence="1">
    <location>
        <begin position="8"/>
        <end position="22"/>
    </location>
</feature>
<accession>R4UVA7</accession>
<dbReference type="EMBL" id="KC632367">
    <property type="protein sequence ID" value="AGM32181.1"/>
    <property type="molecule type" value="mRNA"/>
</dbReference>
<evidence type="ECO:0000256" key="1">
    <source>
        <dbReference type="SAM" id="MobiDB-lite"/>
    </source>
</evidence>
<organism evidence="2">
    <name type="scientific">Coptotermes formosanus</name>
    <name type="common">Formosan subterranean termite</name>
    <dbReference type="NCBI Taxonomy" id="36987"/>
    <lineage>
        <taxon>Eukaryota</taxon>
        <taxon>Metazoa</taxon>
        <taxon>Ecdysozoa</taxon>
        <taxon>Arthropoda</taxon>
        <taxon>Hexapoda</taxon>
        <taxon>Insecta</taxon>
        <taxon>Pterygota</taxon>
        <taxon>Neoptera</taxon>
        <taxon>Polyneoptera</taxon>
        <taxon>Dictyoptera</taxon>
        <taxon>Blattodea</taxon>
        <taxon>Blattoidea</taxon>
        <taxon>Termitoidae</taxon>
        <taxon>Rhinotermitidae</taxon>
        <taxon>Coptotermes</taxon>
    </lineage>
</organism>
<feature type="region of interest" description="Disordered" evidence="1">
    <location>
        <begin position="1"/>
        <end position="39"/>
    </location>
</feature>
<dbReference type="AlphaFoldDB" id="R4UVA7"/>
<proteinExistence type="evidence at transcript level"/>
<sequence length="208" mass="24823">MSEKEPEQPQQGKQQQPQQGKQQPPPKEEESSDDDSMNAYYDYNHYYRNFYQGPHFHRFANFKPKKDISKYQSAEDRIKQKESPLKEKLHPNHRKMKTEVPKQPSHPYVFPCYPPPPPYEEHFAPYVSQKPSKNDEYQLYLNASRKFWSKWMKESWKFFSNYGFPPFPYGQAQNPAFPFAPSPQFFQPPVPSAFSSQRYYDLSSDDEE</sequence>
<name>R4UVA7_COPFO</name>